<keyword evidence="2" id="KW-1185">Reference proteome</keyword>
<name>A0ABT2HBV9_9MICO</name>
<evidence type="ECO:0008006" key="3">
    <source>
        <dbReference type="Google" id="ProtNLM"/>
    </source>
</evidence>
<gene>
    <name evidence="1" type="ORF">N1032_27310</name>
</gene>
<protein>
    <recommendedName>
        <fullName evidence="3">ATP-grasp domain-containing protein</fullName>
    </recommendedName>
</protein>
<organism evidence="1 2">
    <name type="scientific">Herbiconiux daphne</name>
    <dbReference type="NCBI Taxonomy" id="2970914"/>
    <lineage>
        <taxon>Bacteria</taxon>
        <taxon>Bacillati</taxon>
        <taxon>Actinomycetota</taxon>
        <taxon>Actinomycetes</taxon>
        <taxon>Micrococcales</taxon>
        <taxon>Microbacteriaceae</taxon>
        <taxon>Herbiconiux</taxon>
    </lineage>
</organism>
<sequence>TQQQIAQTWVTEGAVVYARTVLNGHSGEGIVVHNAENSTVGAAPLYTKGITAQRREWRVHVFEGKISYVQLKRRRNGYREDPNYREDVRNHSTGWIYATADITPSDAVLRAAFDAVTALGLNFGAVDLISRGDEAWVLEVNTAPGLTGTTLETYQHNFIEYAKAADLGTAPEYLVAYEVPAA</sequence>
<dbReference type="Proteomes" id="UP001165586">
    <property type="component" value="Unassembled WGS sequence"/>
</dbReference>
<accession>A0ABT2HBV9</accession>
<dbReference type="EMBL" id="JANLCJ010000712">
    <property type="protein sequence ID" value="MCS5737443.1"/>
    <property type="molecule type" value="Genomic_DNA"/>
</dbReference>
<comment type="caution">
    <text evidence="1">The sequence shown here is derived from an EMBL/GenBank/DDBJ whole genome shotgun (WGS) entry which is preliminary data.</text>
</comment>
<evidence type="ECO:0000313" key="1">
    <source>
        <dbReference type="EMBL" id="MCS5737443.1"/>
    </source>
</evidence>
<dbReference type="RefSeq" id="WP_259543840.1">
    <property type="nucleotide sequence ID" value="NZ_JANLCJ010000712.1"/>
</dbReference>
<dbReference type="SUPFAM" id="SSF56059">
    <property type="entry name" value="Glutathione synthetase ATP-binding domain-like"/>
    <property type="match status" value="1"/>
</dbReference>
<feature type="non-terminal residue" evidence="1">
    <location>
        <position position="1"/>
    </location>
</feature>
<evidence type="ECO:0000313" key="2">
    <source>
        <dbReference type="Proteomes" id="UP001165586"/>
    </source>
</evidence>
<proteinExistence type="predicted"/>
<dbReference type="Gene3D" id="3.30.470.20">
    <property type="entry name" value="ATP-grasp fold, B domain"/>
    <property type="match status" value="1"/>
</dbReference>
<feature type="non-terminal residue" evidence="1">
    <location>
        <position position="182"/>
    </location>
</feature>
<reference evidence="1" key="1">
    <citation type="submission" date="2022-08" db="EMBL/GenBank/DDBJ databases">
        <authorList>
            <person name="Deng Y."/>
            <person name="Han X.-F."/>
            <person name="Zhang Y.-Q."/>
        </authorList>
    </citation>
    <scope>NUCLEOTIDE SEQUENCE</scope>
    <source>
        <strain evidence="1">CPCC 203386</strain>
    </source>
</reference>